<accession>A0A5C4JJ81</accession>
<name>A0A5C4JJ81_9ACTN</name>
<dbReference type="InterPro" id="IPR034660">
    <property type="entry name" value="DinB/YfiT-like"/>
</dbReference>
<dbReference type="Proteomes" id="UP000309174">
    <property type="component" value="Unassembled WGS sequence"/>
</dbReference>
<keyword evidence="2" id="KW-0413">Isomerase</keyword>
<dbReference type="GO" id="GO:0016853">
    <property type="term" value="F:isomerase activity"/>
    <property type="evidence" value="ECO:0007669"/>
    <property type="project" value="UniProtKB-KW"/>
</dbReference>
<dbReference type="AlphaFoldDB" id="A0A5C4JJ81"/>
<keyword evidence="2" id="KW-0670">Pyruvate</keyword>
<gene>
    <name evidence="2" type="ORF">ETD83_02445</name>
</gene>
<dbReference type="RefSeq" id="WP_138643388.1">
    <property type="nucleotide sequence ID" value="NZ_VCKW01000006.1"/>
</dbReference>
<dbReference type="SUPFAM" id="SSF109854">
    <property type="entry name" value="DinB/YfiT-like putative metalloenzymes"/>
    <property type="match status" value="1"/>
</dbReference>
<sequence>MTEPPLDLRARMISTALTRRPPARPAPGFARPYAAIVAMLDVLLTDLREAEWTVVAANDDWDVRDLVVHLAATDGLLAEAIEGRGSSACDVLDRTREALSRCPPPQDARLAWRRRADALCDGLCEADADRRVEMGGRRLRLSDHFAGRAFETWIHADDIARGTGRTLMQPPAEHVYPIADLGVRSLPKALALTGRDHADRTLRLILDGPGGGQWTIPLGRAATGDDPPAQVRMDVVEFCFLAGGRRDPTSVEAETSGDPAVTRDVLAAASAFSGP</sequence>
<evidence type="ECO:0000313" key="2">
    <source>
        <dbReference type="EMBL" id="TMR07017.1"/>
    </source>
</evidence>
<dbReference type="OrthoDB" id="4321761at2"/>
<keyword evidence="3" id="KW-1185">Reference proteome</keyword>
<feature type="domain" description="Mycothiol-dependent maleylpyruvate isomerase metal-binding" evidence="1">
    <location>
        <begin position="34"/>
        <end position="160"/>
    </location>
</feature>
<dbReference type="NCBIfam" id="TIGR03083">
    <property type="entry name" value="maleylpyruvate isomerase family mycothiol-dependent enzyme"/>
    <property type="match status" value="1"/>
</dbReference>
<dbReference type="EMBL" id="VCKW01000006">
    <property type="protein sequence ID" value="TMR07017.1"/>
    <property type="molecule type" value="Genomic_DNA"/>
</dbReference>
<dbReference type="GO" id="GO:0046872">
    <property type="term" value="F:metal ion binding"/>
    <property type="evidence" value="ECO:0007669"/>
    <property type="project" value="InterPro"/>
</dbReference>
<protein>
    <submittedName>
        <fullName evidence="2">Maleylpyruvate isomerase family mycothiol-dependent enzyme</fullName>
    </submittedName>
</protein>
<evidence type="ECO:0000259" key="1">
    <source>
        <dbReference type="Pfam" id="PF11716"/>
    </source>
</evidence>
<dbReference type="InterPro" id="IPR024344">
    <property type="entry name" value="MDMPI_metal-binding"/>
</dbReference>
<organism evidence="2 3">
    <name type="scientific">Actinomadura soli</name>
    <dbReference type="NCBI Taxonomy" id="2508997"/>
    <lineage>
        <taxon>Bacteria</taxon>
        <taxon>Bacillati</taxon>
        <taxon>Actinomycetota</taxon>
        <taxon>Actinomycetes</taxon>
        <taxon>Streptosporangiales</taxon>
        <taxon>Thermomonosporaceae</taxon>
        <taxon>Actinomadura</taxon>
    </lineage>
</organism>
<evidence type="ECO:0000313" key="3">
    <source>
        <dbReference type="Proteomes" id="UP000309174"/>
    </source>
</evidence>
<proteinExistence type="predicted"/>
<reference evidence="2 3" key="1">
    <citation type="submission" date="2019-05" db="EMBL/GenBank/DDBJ databases">
        <title>Draft genome sequence of Actinomadura sp. 14C53.</title>
        <authorList>
            <person name="Saricaoglu S."/>
            <person name="Isik K."/>
        </authorList>
    </citation>
    <scope>NUCLEOTIDE SEQUENCE [LARGE SCALE GENOMIC DNA]</scope>
    <source>
        <strain evidence="2 3">14C53</strain>
    </source>
</reference>
<dbReference type="InterPro" id="IPR017517">
    <property type="entry name" value="Maleyloyr_isom"/>
</dbReference>
<dbReference type="Pfam" id="PF11716">
    <property type="entry name" value="MDMPI_N"/>
    <property type="match status" value="1"/>
</dbReference>
<dbReference type="Gene3D" id="1.20.120.450">
    <property type="entry name" value="dinb family like domain"/>
    <property type="match status" value="1"/>
</dbReference>
<comment type="caution">
    <text evidence="2">The sequence shown here is derived from an EMBL/GenBank/DDBJ whole genome shotgun (WGS) entry which is preliminary data.</text>
</comment>